<dbReference type="InterPro" id="IPR036388">
    <property type="entry name" value="WH-like_DNA-bd_sf"/>
</dbReference>
<dbReference type="Gene3D" id="1.10.10.10">
    <property type="entry name" value="Winged helix-like DNA-binding domain superfamily/Winged helix DNA-binding domain"/>
    <property type="match status" value="1"/>
</dbReference>
<dbReference type="InterPro" id="IPR011991">
    <property type="entry name" value="ArsR-like_HTH"/>
</dbReference>
<gene>
    <name evidence="3" type="ORF">HNQ85_000164</name>
</gene>
<dbReference type="EMBL" id="JACDUU010000001">
    <property type="protein sequence ID" value="MBA2869906.1"/>
    <property type="molecule type" value="Genomic_DNA"/>
</dbReference>
<evidence type="ECO:0000256" key="1">
    <source>
        <dbReference type="ARBA" id="ARBA00023125"/>
    </source>
</evidence>
<evidence type="ECO:0000313" key="4">
    <source>
        <dbReference type="Proteomes" id="UP000580891"/>
    </source>
</evidence>
<reference evidence="3 4" key="1">
    <citation type="submission" date="2020-07" db="EMBL/GenBank/DDBJ databases">
        <title>Genomic Encyclopedia of Type Strains, Phase IV (KMG-IV): sequencing the most valuable type-strain genomes for metagenomic binning, comparative biology and taxonomic classification.</title>
        <authorList>
            <person name="Goeker M."/>
        </authorList>
    </citation>
    <scope>NUCLEOTIDE SEQUENCE [LARGE SCALE GENOMIC DNA]</scope>
    <source>
        <strain evidence="3 4">DSM 25220</strain>
    </source>
</reference>
<dbReference type="InterPro" id="IPR036390">
    <property type="entry name" value="WH_DNA-bd_sf"/>
</dbReference>
<protein>
    <submittedName>
        <fullName evidence="3">Putative ArsR family transcriptional regulator</fullName>
    </submittedName>
</protein>
<dbReference type="CDD" id="cd00090">
    <property type="entry name" value="HTH_ARSR"/>
    <property type="match status" value="1"/>
</dbReference>
<proteinExistence type="predicted"/>
<dbReference type="InterPro" id="IPR001845">
    <property type="entry name" value="HTH_ArsR_DNA-bd_dom"/>
</dbReference>
<keyword evidence="4" id="KW-1185">Reference proteome</keyword>
<dbReference type="SUPFAM" id="SSF46785">
    <property type="entry name" value="Winged helix' DNA-binding domain"/>
    <property type="match status" value="1"/>
</dbReference>
<feature type="domain" description="HTH arsR-type" evidence="2">
    <location>
        <begin position="6"/>
        <end position="88"/>
    </location>
</feature>
<organism evidence="3 4">
    <name type="scientific">[Anoxybacillus] calidus</name>
    <dbReference type="NCBI Taxonomy" id="575178"/>
    <lineage>
        <taxon>Bacteria</taxon>
        <taxon>Bacillati</taxon>
        <taxon>Bacillota</taxon>
        <taxon>Bacilli</taxon>
        <taxon>Bacillales</taxon>
        <taxon>Anoxybacillaceae</taxon>
        <taxon>Paranoxybacillus</taxon>
    </lineage>
</organism>
<name>A0A7W0BV34_9BACL</name>
<dbReference type="AlphaFoldDB" id="A0A7W0BV34"/>
<dbReference type="InterPro" id="IPR024096">
    <property type="entry name" value="NO_sig/Golgi_transp_ligand-bd"/>
</dbReference>
<keyword evidence="1" id="KW-0238">DNA-binding</keyword>
<dbReference type="Proteomes" id="UP000580891">
    <property type="component" value="Unassembled WGS sequence"/>
</dbReference>
<evidence type="ECO:0000259" key="2">
    <source>
        <dbReference type="SMART" id="SM00418"/>
    </source>
</evidence>
<dbReference type="GO" id="GO:0003700">
    <property type="term" value="F:DNA-binding transcription factor activity"/>
    <property type="evidence" value="ECO:0007669"/>
    <property type="project" value="InterPro"/>
</dbReference>
<dbReference type="GO" id="GO:0003677">
    <property type="term" value="F:DNA binding"/>
    <property type="evidence" value="ECO:0007669"/>
    <property type="project" value="UniProtKB-KW"/>
</dbReference>
<dbReference type="SMART" id="SM00418">
    <property type="entry name" value="HTH_ARSR"/>
    <property type="match status" value="1"/>
</dbReference>
<evidence type="ECO:0000313" key="3">
    <source>
        <dbReference type="EMBL" id="MBA2869906.1"/>
    </source>
</evidence>
<dbReference type="SUPFAM" id="SSF111126">
    <property type="entry name" value="Ligand-binding domain in the NO signalling and Golgi transport"/>
    <property type="match status" value="1"/>
</dbReference>
<sequence length="240" mass="27622">MEQTLKITSVLADPTRYYIYQYITKKHGEVSVQEIADAFHIHPNVARLHLTKLEDVNLLVSETQKTGKGGRPSRLYRLSDDVIQLYFPFRDYQLLSKVAIQAMIKLGEVGKQALYETGKHFGKELVENHLTHEQPINQLSFSQKIDILKKAAETAGFHPTFDIDENENKIYFRIYNCPFKEIAFHQPETVCHMHSAFMRGMLETLFTEVELIEEENMTNGCDACSYLVIITKSKAIFTQA</sequence>
<dbReference type="RefSeq" id="WP_181535283.1">
    <property type="nucleotide sequence ID" value="NZ_JACDUU010000001.1"/>
</dbReference>
<comment type="caution">
    <text evidence="3">The sequence shown here is derived from an EMBL/GenBank/DDBJ whole genome shotgun (WGS) entry which is preliminary data.</text>
</comment>
<dbReference type="Gene3D" id="3.30.1380.20">
    <property type="entry name" value="Trafficking protein particle complex subunit 3"/>
    <property type="match status" value="1"/>
</dbReference>
<dbReference type="Pfam" id="PF12840">
    <property type="entry name" value="HTH_20"/>
    <property type="match status" value="1"/>
</dbReference>
<accession>A0A7W0BV34</accession>